<dbReference type="RefSeq" id="WP_009019248.1">
    <property type="nucleotide sequence ID" value="NZ_DS999411.1"/>
</dbReference>
<dbReference type="EMBL" id="DS999411">
    <property type="protein sequence ID" value="EED34500.1"/>
    <property type="molecule type" value="Genomic_DNA"/>
</dbReference>
<dbReference type="PANTHER" id="PTHR30213">
    <property type="entry name" value="INNER MEMBRANE PROTEIN YHJD"/>
    <property type="match status" value="1"/>
</dbReference>
<organism evidence="8 9">
    <name type="scientific">Luminiphilus syltensis NOR5-1B</name>
    <dbReference type="NCBI Taxonomy" id="565045"/>
    <lineage>
        <taxon>Bacteria</taxon>
        <taxon>Pseudomonadati</taxon>
        <taxon>Pseudomonadota</taxon>
        <taxon>Gammaproteobacteria</taxon>
        <taxon>Cellvibrionales</taxon>
        <taxon>Halieaceae</taxon>
        <taxon>Luminiphilus</taxon>
    </lineage>
</organism>
<feature type="transmembrane region" description="Helical" evidence="7">
    <location>
        <begin position="30"/>
        <end position="56"/>
    </location>
</feature>
<dbReference type="InterPro" id="IPR023679">
    <property type="entry name" value="UPF0761_bac"/>
</dbReference>
<keyword evidence="3" id="KW-0997">Cell inner membrane</keyword>
<evidence type="ECO:0000256" key="2">
    <source>
        <dbReference type="ARBA" id="ARBA00022475"/>
    </source>
</evidence>
<feature type="transmembrane region" description="Helical" evidence="7">
    <location>
        <begin position="136"/>
        <end position="162"/>
    </location>
</feature>
<dbReference type="HAMAP" id="MF_00672">
    <property type="entry name" value="UPF0761"/>
    <property type="match status" value="1"/>
</dbReference>
<keyword evidence="6 7" id="KW-0472">Membrane</keyword>
<keyword evidence="9" id="KW-1185">Reference proteome</keyword>
<comment type="subcellular location">
    <subcellularLocation>
        <location evidence="1 7">Cell membrane</location>
        <topology evidence="1 7">Multi-pass membrane protein</topology>
    </subcellularLocation>
</comment>
<evidence type="ECO:0000313" key="9">
    <source>
        <dbReference type="Proteomes" id="UP000004699"/>
    </source>
</evidence>
<evidence type="ECO:0000256" key="6">
    <source>
        <dbReference type="ARBA" id="ARBA00023136"/>
    </source>
</evidence>
<evidence type="ECO:0000256" key="1">
    <source>
        <dbReference type="ARBA" id="ARBA00004651"/>
    </source>
</evidence>
<feature type="transmembrane region" description="Helical" evidence="7">
    <location>
        <begin position="96"/>
        <end position="115"/>
    </location>
</feature>
<keyword evidence="5 7" id="KW-1133">Transmembrane helix</keyword>
<protein>
    <recommendedName>
        <fullName evidence="7">UPF0761 membrane protein NOR51B_437</fullName>
    </recommendedName>
</protein>
<dbReference type="eggNOG" id="COG1295">
    <property type="taxonomic scope" value="Bacteria"/>
</dbReference>
<evidence type="ECO:0000313" key="8">
    <source>
        <dbReference type="EMBL" id="EED34500.1"/>
    </source>
</evidence>
<proteinExistence type="inferred from homology"/>
<gene>
    <name evidence="8" type="ORF">NOR51B_437</name>
</gene>
<dbReference type="PANTHER" id="PTHR30213:SF0">
    <property type="entry name" value="UPF0761 MEMBRANE PROTEIN YIHY"/>
    <property type="match status" value="1"/>
</dbReference>
<feature type="transmembrane region" description="Helical" evidence="7">
    <location>
        <begin position="177"/>
        <end position="197"/>
    </location>
</feature>
<reference evidence="9" key="1">
    <citation type="journal article" date="2013" name="BMC Microbiol.">
        <title>Taxonomy and evolution of bacteriochlorophyll a-containing members of the OM60/NOR5 clade of marine gammaproteobacteria: description of Luminiphilus syltensis gen. nov., sp. nov., reclassification of Haliea rubra as Pseudohaliea rubra gen. nov., comb. nov., and emendation of Chromatocurvus halotolerans.</title>
        <authorList>
            <person name="Spring S."/>
            <person name="Riedel T."/>
            <person name="Sproer C."/>
            <person name="Yan S."/>
            <person name="Harder J."/>
            <person name="Fuchs B.M."/>
        </authorList>
    </citation>
    <scope>NUCLEOTIDE SEQUENCE [LARGE SCALE GENOMIC DNA]</scope>
    <source>
        <strain evidence="9">NOR51-B</strain>
    </source>
</reference>
<evidence type="ECO:0000256" key="5">
    <source>
        <dbReference type="ARBA" id="ARBA00022989"/>
    </source>
</evidence>
<evidence type="ECO:0000256" key="3">
    <source>
        <dbReference type="ARBA" id="ARBA00022519"/>
    </source>
</evidence>
<keyword evidence="2 7" id="KW-1003">Cell membrane</keyword>
<accession>B8KQC1</accession>
<evidence type="ECO:0000256" key="7">
    <source>
        <dbReference type="HAMAP-Rule" id="MF_00672"/>
    </source>
</evidence>
<dbReference type="InterPro" id="IPR017039">
    <property type="entry name" value="Virul_fac_BrkB"/>
</dbReference>
<feature type="transmembrane region" description="Helical" evidence="7">
    <location>
        <begin position="237"/>
        <end position="260"/>
    </location>
</feature>
<keyword evidence="4 7" id="KW-0812">Transmembrane</keyword>
<evidence type="ECO:0000256" key="4">
    <source>
        <dbReference type="ARBA" id="ARBA00022692"/>
    </source>
</evidence>
<dbReference type="NCBIfam" id="TIGR00765">
    <property type="entry name" value="yihY_not_rbn"/>
    <property type="match status" value="1"/>
</dbReference>
<dbReference type="HOGENOM" id="CLU_032288_1_0_6"/>
<dbReference type="STRING" id="565045.NOR51B_437"/>
<dbReference type="GO" id="GO:0005886">
    <property type="term" value="C:plasma membrane"/>
    <property type="evidence" value="ECO:0007669"/>
    <property type="project" value="UniProtKB-SubCell"/>
</dbReference>
<dbReference type="Proteomes" id="UP000004699">
    <property type="component" value="Unassembled WGS sequence"/>
</dbReference>
<dbReference type="AlphaFoldDB" id="B8KQC1"/>
<feature type="transmembrane region" description="Helical" evidence="7">
    <location>
        <begin position="209"/>
        <end position="231"/>
    </location>
</feature>
<dbReference type="Pfam" id="PF03631">
    <property type="entry name" value="Virul_fac_BrkB"/>
    <property type="match status" value="1"/>
</dbReference>
<sequence length="411" mass="45867">MTQFNLMIQKAQRGAQYLAARYRDDRCSEIAAALVYMSLFALVPLLTVLFSVASAIPTFSGAENQIQDFLVEKLVPESSTEVADYLTDFSSQAKNLTGVGIGILFVTAVLMLRNIERALNNIWRNSENRGAISSFLLYWAVLSMAPVMMGLVFGVHAFLFAAAKSLADFDVLGVSRLLLPLVPFSLSTLGLSLLYLAVPNSQVPFKHALVGGVFAAGAFSVARVLFTTVMANSSYTLVYGAFAAVPLFLLWLYVTWNIVLMGGIVVHSLSAYQSEEQAGRPLLLKSLDVLFLLWRAQRRGQAMSELQLMRNRDVVVGGLDSESWRTIRDRLMTRKLITQNSRGRYLLARDLHEVPLFRLKEMIDTELDLVAAENSPVAPWQERAYDLLREQRNDQQETLNISLHDLFSIKS</sequence>
<comment type="similarity">
    <text evidence="7">Belongs to the UPF0761 family.</text>
</comment>
<name>B8KQC1_9GAMM</name>